<dbReference type="GO" id="GO:0045735">
    <property type="term" value="F:nutrient reservoir activity"/>
    <property type="evidence" value="ECO:0007669"/>
    <property type="project" value="InterPro"/>
</dbReference>
<feature type="chain" id="PRO_5035263408" description="Bifunctional inhibitor/plant lipid transfer protein/seed storage helical domain-containing protein" evidence="2">
    <location>
        <begin position="20"/>
        <end position="117"/>
    </location>
</feature>
<proteinExistence type="predicted"/>
<dbReference type="PANTHER" id="PTHR33454">
    <property type="entry name" value="PROLAMIN PPROL 14P"/>
    <property type="match status" value="1"/>
</dbReference>
<keyword evidence="2" id="KW-0732">Signal</keyword>
<feature type="signal peptide" evidence="2">
    <location>
        <begin position="1"/>
        <end position="19"/>
    </location>
</feature>
<dbReference type="AlphaFoldDB" id="A0A8I6X8F0"/>
<dbReference type="PANTHER" id="PTHR33454:SF4">
    <property type="entry name" value="AVENIN-LIKE A4"/>
    <property type="match status" value="1"/>
</dbReference>
<protein>
    <recommendedName>
        <fullName evidence="3">Bifunctional inhibitor/plant lipid transfer protein/seed storage helical domain-containing protein</fullName>
    </recommendedName>
</protein>
<accession>A0A8I6X8F0</accession>
<dbReference type="InterPro" id="IPR036312">
    <property type="entry name" value="Bifun_inhib/LTP/seed_sf"/>
</dbReference>
<dbReference type="Gramene" id="HORVU.MOREX.r3.2HG0207280.1">
    <property type="protein sequence ID" value="HORVU.MOREX.r3.2HG0207280.1.CDS1"/>
    <property type="gene ID" value="HORVU.MOREX.r3.2HG0207280"/>
</dbReference>
<feature type="region of interest" description="Disordered" evidence="1">
    <location>
        <begin position="94"/>
        <end position="117"/>
    </location>
</feature>
<evidence type="ECO:0000259" key="3">
    <source>
        <dbReference type="Pfam" id="PF13016"/>
    </source>
</evidence>
<evidence type="ECO:0000313" key="5">
    <source>
        <dbReference type="Proteomes" id="UP000011116"/>
    </source>
</evidence>
<dbReference type="Gramene" id="HORVU.MOREX.r2.2HG0172290.1">
    <property type="protein sequence ID" value="HORVU.MOREX.r2.2HG0172290.1.CDS.1"/>
    <property type="gene ID" value="HORVU.MOREX.r2.2HG0172290"/>
</dbReference>
<name>A0A8I6X8F0_HORVV</name>
<reference evidence="5" key="1">
    <citation type="journal article" date="2012" name="Nature">
        <title>A physical, genetic and functional sequence assembly of the barley genome.</title>
        <authorList>
            <consortium name="The International Barley Genome Sequencing Consortium"/>
            <person name="Mayer K.F."/>
            <person name="Waugh R."/>
            <person name="Brown J.W."/>
            <person name="Schulman A."/>
            <person name="Langridge P."/>
            <person name="Platzer M."/>
            <person name="Fincher G.B."/>
            <person name="Muehlbauer G.J."/>
            <person name="Sato K."/>
            <person name="Close T.J."/>
            <person name="Wise R.P."/>
            <person name="Stein N."/>
        </authorList>
    </citation>
    <scope>NUCLEOTIDE SEQUENCE [LARGE SCALE GENOMIC DNA]</scope>
    <source>
        <strain evidence="5">cv. Morex</strain>
    </source>
</reference>
<dbReference type="Pfam" id="PF13016">
    <property type="entry name" value="Gliadin"/>
    <property type="match status" value="1"/>
</dbReference>
<dbReference type="Proteomes" id="UP000011116">
    <property type="component" value="Chromosome 2H"/>
</dbReference>
<dbReference type="InterPro" id="IPR001954">
    <property type="entry name" value="Glia_glutenin"/>
</dbReference>
<evidence type="ECO:0000256" key="1">
    <source>
        <dbReference type="SAM" id="MobiDB-lite"/>
    </source>
</evidence>
<reference evidence="4" key="2">
    <citation type="submission" date="2020-10" db="EMBL/GenBank/DDBJ databases">
        <authorList>
            <person name="Scholz U."/>
            <person name="Mascher M."/>
            <person name="Fiebig A."/>
        </authorList>
    </citation>
    <scope>NUCLEOTIDE SEQUENCE [LARGE SCALE GENOMIC DNA]</scope>
    <source>
        <strain evidence="4">cv. Morex</strain>
    </source>
</reference>
<evidence type="ECO:0000313" key="4">
    <source>
        <dbReference type="EnsemblPlants" id="HORVU.MOREX.r3.2HG0207280.1.CDS1"/>
    </source>
</evidence>
<sequence>MRTMFILALIALAVTSSVAQLDTTCIEGYGQCQQQPQQMNTCAAFLQQCSPMSYVQSQMWQASGCELMWQQCCSRWPRSQSRIGARPSVAWHRSSCRSSSSSKGKVLASLSSRFRLR</sequence>
<dbReference type="SUPFAM" id="SSF47699">
    <property type="entry name" value="Bifunctional inhibitor/lipid-transfer protein/seed storage 2S albumin"/>
    <property type="match status" value="1"/>
</dbReference>
<evidence type="ECO:0000256" key="2">
    <source>
        <dbReference type="SAM" id="SignalP"/>
    </source>
</evidence>
<dbReference type="EnsemblPlants" id="HORVU.MOREX.r3.2HG0207280.1">
    <property type="protein sequence ID" value="HORVU.MOREX.r3.2HG0207280.1.CDS1"/>
    <property type="gene ID" value="HORVU.MOREX.r3.2HG0207280"/>
</dbReference>
<dbReference type="InterPro" id="IPR016140">
    <property type="entry name" value="Bifunc_inhib/LTP/seed_store"/>
</dbReference>
<feature type="domain" description="Bifunctional inhibitor/plant lipid transfer protein/seed storage helical" evidence="3">
    <location>
        <begin position="33"/>
        <end position="74"/>
    </location>
</feature>
<keyword evidence="5" id="KW-1185">Reference proteome</keyword>
<reference evidence="4" key="3">
    <citation type="submission" date="2022-01" db="UniProtKB">
        <authorList>
            <consortium name="EnsemblPlants"/>
        </authorList>
    </citation>
    <scope>IDENTIFICATION</scope>
    <source>
        <strain evidence="4">subsp. vulgare</strain>
    </source>
</reference>
<organism evidence="4 5">
    <name type="scientific">Hordeum vulgare subsp. vulgare</name>
    <name type="common">Domesticated barley</name>
    <dbReference type="NCBI Taxonomy" id="112509"/>
    <lineage>
        <taxon>Eukaryota</taxon>
        <taxon>Viridiplantae</taxon>
        <taxon>Streptophyta</taxon>
        <taxon>Embryophyta</taxon>
        <taxon>Tracheophyta</taxon>
        <taxon>Spermatophyta</taxon>
        <taxon>Magnoliopsida</taxon>
        <taxon>Liliopsida</taxon>
        <taxon>Poales</taxon>
        <taxon>Poaceae</taxon>
        <taxon>BOP clade</taxon>
        <taxon>Pooideae</taxon>
        <taxon>Triticodae</taxon>
        <taxon>Triticeae</taxon>
        <taxon>Hordeinae</taxon>
        <taxon>Hordeum</taxon>
    </lineage>
</organism>